<comment type="caution">
    <text evidence="3">The sequence shown here is derived from an EMBL/GenBank/DDBJ whole genome shotgun (WGS) entry which is preliminary data.</text>
</comment>
<dbReference type="SMART" id="SM00903">
    <property type="entry name" value="Flavin_Reduct"/>
    <property type="match status" value="1"/>
</dbReference>
<gene>
    <name evidence="3" type="ORF">GCM10022244_48860</name>
</gene>
<evidence type="ECO:0000313" key="4">
    <source>
        <dbReference type="Proteomes" id="UP001501000"/>
    </source>
</evidence>
<keyword evidence="1" id="KW-0560">Oxidoreductase</keyword>
<dbReference type="PANTHER" id="PTHR30466">
    <property type="entry name" value="FLAVIN REDUCTASE"/>
    <property type="match status" value="1"/>
</dbReference>
<organism evidence="3 4">
    <name type="scientific">Streptomyces gulbargensis</name>
    <dbReference type="NCBI Taxonomy" id="364901"/>
    <lineage>
        <taxon>Bacteria</taxon>
        <taxon>Bacillati</taxon>
        <taxon>Actinomycetota</taxon>
        <taxon>Actinomycetes</taxon>
        <taxon>Kitasatosporales</taxon>
        <taxon>Streptomycetaceae</taxon>
        <taxon>Streptomyces</taxon>
    </lineage>
</organism>
<protein>
    <submittedName>
        <fullName evidence="3">Flavin reductase family protein</fullName>
    </submittedName>
</protein>
<feature type="domain" description="Flavin reductase like" evidence="2">
    <location>
        <begin position="11"/>
        <end position="160"/>
    </location>
</feature>
<accession>A0ABP7N1H7</accession>
<evidence type="ECO:0000313" key="3">
    <source>
        <dbReference type="EMBL" id="GAA3934681.1"/>
    </source>
</evidence>
<dbReference type="Proteomes" id="UP001501000">
    <property type="component" value="Unassembled WGS sequence"/>
</dbReference>
<dbReference type="SUPFAM" id="SSF50475">
    <property type="entry name" value="FMN-binding split barrel"/>
    <property type="match status" value="1"/>
</dbReference>
<dbReference type="InterPro" id="IPR002563">
    <property type="entry name" value="Flavin_Rdtase-like_dom"/>
</dbReference>
<keyword evidence="4" id="KW-1185">Reference proteome</keyword>
<evidence type="ECO:0000256" key="1">
    <source>
        <dbReference type="ARBA" id="ARBA00023002"/>
    </source>
</evidence>
<reference evidence="4" key="1">
    <citation type="journal article" date="2019" name="Int. J. Syst. Evol. Microbiol.">
        <title>The Global Catalogue of Microorganisms (GCM) 10K type strain sequencing project: providing services to taxonomists for standard genome sequencing and annotation.</title>
        <authorList>
            <consortium name="The Broad Institute Genomics Platform"/>
            <consortium name="The Broad Institute Genome Sequencing Center for Infectious Disease"/>
            <person name="Wu L."/>
            <person name="Ma J."/>
        </authorList>
    </citation>
    <scope>NUCLEOTIDE SEQUENCE [LARGE SCALE GENOMIC DNA]</scope>
    <source>
        <strain evidence="4">JCM 16956</strain>
    </source>
</reference>
<sequence length="165" mass="17595">MAHLDAVTDLLDPPVFVVTARAGDGTRAGCLVGFASQCSIDPEGFMVWLSRRNHTCEVACRSAHLAVHVLSRARLETARLFGEETGHSVDKFARTRWADGPHGTPLLADADAWFVGRVEERTDGGDHVGFRLTPVAGGPAGPTAQDGPRPLRLGDVLHFSPGHPA</sequence>
<dbReference type="InterPro" id="IPR012349">
    <property type="entry name" value="Split_barrel_FMN-bd"/>
</dbReference>
<dbReference type="RefSeq" id="WP_345286371.1">
    <property type="nucleotide sequence ID" value="NZ_BAABAJ010000020.1"/>
</dbReference>
<dbReference type="Gene3D" id="2.30.110.10">
    <property type="entry name" value="Electron Transport, Fmn-binding Protein, Chain A"/>
    <property type="match status" value="1"/>
</dbReference>
<dbReference type="Pfam" id="PF01613">
    <property type="entry name" value="Flavin_Reduct"/>
    <property type="match status" value="1"/>
</dbReference>
<dbReference type="EMBL" id="BAABAJ010000020">
    <property type="protein sequence ID" value="GAA3934681.1"/>
    <property type="molecule type" value="Genomic_DNA"/>
</dbReference>
<evidence type="ECO:0000259" key="2">
    <source>
        <dbReference type="SMART" id="SM00903"/>
    </source>
</evidence>
<name>A0ABP7N1H7_9ACTN</name>
<proteinExistence type="predicted"/>
<dbReference type="PANTHER" id="PTHR30466:SF15">
    <property type="entry name" value="POSSIBLE OXIDOREDUCTASE"/>
    <property type="match status" value="1"/>
</dbReference>
<dbReference type="InterPro" id="IPR050268">
    <property type="entry name" value="NADH-dep_flavin_reductase"/>
</dbReference>